<dbReference type="Proteomes" id="UP001597227">
    <property type="component" value="Unassembled WGS sequence"/>
</dbReference>
<sequence>MRNRNQMDINTYHQKYFRPSCLKALNLRFNSWKFFDPYYDKTHDQIQLPQELTRTPEDTLINYFSILREAASLGKRSCGSIGNGQIPFPIAYNFLSEAYQNKLSYEKYVDSFAGIGHTSLLKLCRVPDGKQKIRFFYEIETIELREDLMVEYFGYSYGFIQLEHEKEGFRISDMSKTGEDFLCAPYHGWDHDAESVVGIKYGEWCKMIQHLYPTKKNGYMKTICFYGKDGADYCILFFTLTNGTDVEIAQFRKAGIEPWKQVHIKPEEDCLPKPKKT</sequence>
<organism evidence="1 2">
    <name type="scientific">Fredinandcohnia salidurans</name>
    <dbReference type="NCBI Taxonomy" id="2595041"/>
    <lineage>
        <taxon>Bacteria</taxon>
        <taxon>Bacillati</taxon>
        <taxon>Bacillota</taxon>
        <taxon>Bacilli</taxon>
        <taxon>Bacillales</taxon>
        <taxon>Bacillaceae</taxon>
        <taxon>Fredinandcohnia</taxon>
    </lineage>
</organism>
<evidence type="ECO:0000313" key="2">
    <source>
        <dbReference type="Proteomes" id="UP001597227"/>
    </source>
</evidence>
<proteinExistence type="predicted"/>
<dbReference type="EMBL" id="JBHUEK010000010">
    <property type="protein sequence ID" value="MFD1778442.1"/>
    <property type="molecule type" value="Genomic_DNA"/>
</dbReference>
<name>A0ABW4MK92_9BACI</name>
<keyword evidence="2" id="KW-1185">Reference proteome</keyword>
<protein>
    <submittedName>
        <fullName evidence="1">Uncharacterized protein</fullName>
    </submittedName>
</protein>
<accession>A0ABW4MK92</accession>
<evidence type="ECO:0000313" key="1">
    <source>
        <dbReference type="EMBL" id="MFD1778442.1"/>
    </source>
</evidence>
<comment type="caution">
    <text evidence="1">The sequence shown here is derived from an EMBL/GenBank/DDBJ whole genome shotgun (WGS) entry which is preliminary data.</text>
</comment>
<dbReference type="RefSeq" id="WP_388036594.1">
    <property type="nucleotide sequence ID" value="NZ_JBHUEK010000010.1"/>
</dbReference>
<reference evidence="2" key="1">
    <citation type="journal article" date="2019" name="Int. J. Syst. Evol. Microbiol.">
        <title>The Global Catalogue of Microorganisms (GCM) 10K type strain sequencing project: providing services to taxonomists for standard genome sequencing and annotation.</title>
        <authorList>
            <consortium name="The Broad Institute Genomics Platform"/>
            <consortium name="The Broad Institute Genome Sequencing Center for Infectious Disease"/>
            <person name="Wu L."/>
            <person name="Ma J."/>
        </authorList>
    </citation>
    <scope>NUCLEOTIDE SEQUENCE [LARGE SCALE GENOMIC DNA]</scope>
    <source>
        <strain evidence="2">CCUG 15531</strain>
    </source>
</reference>
<gene>
    <name evidence="1" type="ORF">ACFSFW_07160</name>
</gene>